<protein>
    <submittedName>
        <fullName evidence="1">Uncharacterized protein</fullName>
    </submittedName>
</protein>
<dbReference type="Proteomes" id="UP001215598">
    <property type="component" value="Unassembled WGS sequence"/>
</dbReference>
<sequence length="199" mass="22052">MPPVPLNATGFRSRLLFYVIPTDVQPTIAQHPLLCPHGKPRVFDVDNATDNYSDVYTWVECAPCATDDPQSEGIHSLTWLTELSQEQREELGQNVNSLAYLSNLQKRGLIANVENRLGVVAGAREITLYLFLEANVPAIVRRFIVASTSRFRFDESPLFELSNAAASPATMSITSWLKTSLPPTRAFSTPSISLTWATL</sequence>
<name>A0AAD7HUS1_9AGAR</name>
<reference evidence="1" key="1">
    <citation type="submission" date="2023-03" db="EMBL/GenBank/DDBJ databases">
        <title>Massive genome expansion in bonnet fungi (Mycena s.s.) driven by repeated elements and novel gene families across ecological guilds.</title>
        <authorList>
            <consortium name="Lawrence Berkeley National Laboratory"/>
            <person name="Harder C.B."/>
            <person name="Miyauchi S."/>
            <person name="Viragh M."/>
            <person name="Kuo A."/>
            <person name="Thoen E."/>
            <person name="Andreopoulos B."/>
            <person name="Lu D."/>
            <person name="Skrede I."/>
            <person name="Drula E."/>
            <person name="Henrissat B."/>
            <person name="Morin E."/>
            <person name="Kohler A."/>
            <person name="Barry K."/>
            <person name="LaButti K."/>
            <person name="Morin E."/>
            <person name="Salamov A."/>
            <person name="Lipzen A."/>
            <person name="Mereny Z."/>
            <person name="Hegedus B."/>
            <person name="Baldrian P."/>
            <person name="Stursova M."/>
            <person name="Weitz H."/>
            <person name="Taylor A."/>
            <person name="Grigoriev I.V."/>
            <person name="Nagy L.G."/>
            <person name="Martin F."/>
            <person name="Kauserud H."/>
        </authorList>
    </citation>
    <scope>NUCLEOTIDE SEQUENCE</scope>
    <source>
        <strain evidence="1">CBHHK182m</strain>
    </source>
</reference>
<accession>A0AAD7HUS1</accession>
<keyword evidence="2" id="KW-1185">Reference proteome</keyword>
<proteinExistence type="predicted"/>
<evidence type="ECO:0000313" key="2">
    <source>
        <dbReference type="Proteomes" id="UP001215598"/>
    </source>
</evidence>
<organism evidence="1 2">
    <name type="scientific">Mycena metata</name>
    <dbReference type="NCBI Taxonomy" id="1033252"/>
    <lineage>
        <taxon>Eukaryota</taxon>
        <taxon>Fungi</taxon>
        <taxon>Dikarya</taxon>
        <taxon>Basidiomycota</taxon>
        <taxon>Agaricomycotina</taxon>
        <taxon>Agaricomycetes</taxon>
        <taxon>Agaricomycetidae</taxon>
        <taxon>Agaricales</taxon>
        <taxon>Marasmiineae</taxon>
        <taxon>Mycenaceae</taxon>
        <taxon>Mycena</taxon>
    </lineage>
</organism>
<dbReference type="AlphaFoldDB" id="A0AAD7HUS1"/>
<dbReference type="EMBL" id="JARKIB010000170">
    <property type="protein sequence ID" value="KAJ7728725.1"/>
    <property type="molecule type" value="Genomic_DNA"/>
</dbReference>
<gene>
    <name evidence="1" type="ORF">B0H16DRAFT_1734498</name>
</gene>
<evidence type="ECO:0000313" key="1">
    <source>
        <dbReference type="EMBL" id="KAJ7728725.1"/>
    </source>
</evidence>
<comment type="caution">
    <text evidence="1">The sequence shown here is derived from an EMBL/GenBank/DDBJ whole genome shotgun (WGS) entry which is preliminary data.</text>
</comment>